<evidence type="ECO:0000313" key="3">
    <source>
        <dbReference type="Proteomes" id="UP000001640"/>
    </source>
</evidence>
<evidence type="ECO:0000256" key="1">
    <source>
        <dbReference type="SAM" id="MobiDB-lite"/>
    </source>
</evidence>
<protein>
    <submittedName>
        <fullName evidence="2">Uncharacterized protein</fullName>
    </submittedName>
</protein>
<sequence>MSVYNSRTNSPPLNVNTQLHDIKEESLDEENDNTIEISMQRPELHPLNTYLENKNMISGTENEVLTTSSETSVEHPKSTDIDREVNDILYEMASSDDVSLLPPLPDLNTEKHTLLDLEPVPRRIENDVNLELRRISTHTIPDSMIPSTEILEESLPESNSPNDLSTDLSNALMIPISTDFSESEEERAGPLTSKNSTPKLSIKKKFSNVMLNNTSINSSPFSESGDTAKSTPMVDGIAQHCRNKSMPSPSMKARLFSSPSISSPRLLNLNDSPIQTRSNSTITLNTSSFHPKWSNLFEKKRNSSISSIGTRTRKNSTFKNNNSTNVFAEPIGIGINIKPVMIGKQSTEEQEDGCINIGCDNLHYVTNCAEPNIDIPHEDETKTLTKKFSNFIMHRTDSLKRIVSSTSIRHASTSKHVDDGISPLERIQSPYRHQENIKLNVSSSTNELHSKSERSKDGNTAPILHNYKSHTHSHPTLNLRSHPDILVLEDTVSREKLDEKGVANKSFSPIFDLGSLSSSNSNSSSLKEYIDVLLKQQREEDRKLELVEQKFVTSGWCSQEELTNLKTKRMLINEQWAEKISFYQDKL</sequence>
<dbReference type="InParanoid" id="G0VGE0"/>
<reference evidence="2 3" key="1">
    <citation type="journal article" date="2011" name="Proc. Natl. Acad. Sci. U.S.A.">
        <title>Evolutionary erosion of yeast sex chromosomes by mating-type switching accidents.</title>
        <authorList>
            <person name="Gordon J.L."/>
            <person name="Armisen D."/>
            <person name="Proux-Wera E."/>
            <person name="Oheigeartaigh S.S."/>
            <person name="Byrne K.P."/>
            <person name="Wolfe K.H."/>
        </authorList>
    </citation>
    <scope>NUCLEOTIDE SEQUENCE [LARGE SCALE GENOMIC DNA]</scope>
    <source>
        <strain evidence="3">ATCC 76901 / BCRC 22586 / CBS 4309 / NBRC 1992 / NRRL Y-12630</strain>
    </source>
</reference>
<proteinExistence type="predicted"/>
<dbReference type="OrthoDB" id="4070760at2759"/>
<evidence type="ECO:0000313" key="2">
    <source>
        <dbReference type="EMBL" id="CCC70560.1"/>
    </source>
</evidence>
<dbReference type="HOGENOM" id="CLU_464670_0_0_1"/>
<feature type="region of interest" description="Disordered" evidence="1">
    <location>
        <begin position="442"/>
        <end position="466"/>
    </location>
</feature>
<dbReference type="KEGG" id="ncs:NCAS_0F00760"/>
<dbReference type="RefSeq" id="XP_003676916.1">
    <property type="nucleotide sequence ID" value="XM_003676868.1"/>
</dbReference>
<name>G0VGE0_NAUCA</name>
<dbReference type="EMBL" id="HE576757">
    <property type="protein sequence ID" value="CCC70560.1"/>
    <property type="molecule type" value="Genomic_DNA"/>
</dbReference>
<feature type="compositionally biased region" description="Basic and acidic residues" evidence="1">
    <location>
        <begin position="448"/>
        <end position="457"/>
    </location>
</feature>
<keyword evidence="3" id="KW-1185">Reference proteome</keyword>
<reference key="2">
    <citation type="submission" date="2011-08" db="EMBL/GenBank/DDBJ databases">
        <title>Genome sequence of Naumovozyma castellii.</title>
        <authorList>
            <person name="Gordon J.L."/>
            <person name="Armisen D."/>
            <person name="Proux-Wera E."/>
            <person name="OhEigeartaigh S.S."/>
            <person name="Byrne K.P."/>
            <person name="Wolfe K.H."/>
        </authorList>
    </citation>
    <scope>NUCLEOTIDE SEQUENCE</scope>
    <source>
        <strain>Type strain:CBS 4309</strain>
    </source>
</reference>
<accession>G0VGE0</accession>
<gene>
    <name evidence="2" type="primary">NCAS0F00760</name>
    <name evidence="2" type="ordered locus">NCAS_0F00760</name>
</gene>
<dbReference type="Proteomes" id="UP000001640">
    <property type="component" value="Chromosome 6"/>
</dbReference>
<dbReference type="GeneID" id="96904209"/>
<organism evidence="2 3">
    <name type="scientific">Naumovozyma castellii</name>
    <name type="common">Yeast</name>
    <name type="synonym">Saccharomyces castellii</name>
    <dbReference type="NCBI Taxonomy" id="27288"/>
    <lineage>
        <taxon>Eukaryota</taxon>
        <taxon>Fungi</taxon>
        <taxon>Dikarya</taxon>
        <taxon>Ascomycota</taxon>
        <taxon>Saccharomycotina</taxon>
        <taxon>Saccharomycetes</taxon>
        <taxon>Saccharomycetales</taxon>
        <taxon>Saccharomycetaceae</taxon>
        <taxon>Naumovozyma</taxon>
    </lineage>
</organism>
<dbReference type="AlphaFoldDB" id="G0VGE0"/>